<sequence>MSSHHCLINAGCTGSAQNRTTAFKARLLLALGLLTASLAWAAPAEAPNPEAAWDEARKAAKAGPVELPMAKQAVLKLPADHVFIPQPQATKLLQAMGNPGEDPRLQGVIFPTGDQGWMMTVRFESSGYIKDDDAKEWNADDLLKSYREGTEAQNEERSKLGMKPLEIIGWAERPAYEAATHRLVWAMVSREKGDVGSEQGVNYNTYLLGREGYFSMNLVTELKNLPAHKPQGQAMLTALAFDEGKRYADFNANTDRVAEYGLAALVLGVGAKKLGLLAVAGAFIAKFAKVLLLGAVGLGAVAKRWFGRDKA</sequence>
<dbReference type="Proteomes" id="UP001379945">
    <property type="component" value="Unassembled WGS sequence"/>
</dbReference>
<gene>
    <name evidence="3" type="ORF">AACH00_17780</name>
</gene>
<proteinExistence type="predicted"/>
<keyword evidence="1" id="KW-0812">Transmembrane</keyword>
<keyword evidence="4" id="KW-1185">Reference proteome</keyword>
<dbReference type="Pfam" id="PF09935">
    <property type="entry name" value="DUF2167"/>
    <property type="match status" value="1"/>
</dbReference>
<dbReference type="EMBL" id="JBBUTI010000014">
    <property type="protein sequence ID" value="MEK8048207.1"/>
    <property type="molecule type" value="Genomic_DNA"/>
</dbReference>
<feature type="transmembrane region" description="Helical" evidence="1">
    <location>
        <begin position="274"/>
        <end position="301"/>
    </location>
</feature>
<keyword evidence="2" id="KW-0732">Signal</keyword>
<dbReference type="InterPro" id="IPR018682">
    <property type="entry name" value="DUF2167_membr"/>
</dbReference>
<keyword evidence="1" id="KW-0472">Membrane</keyword>
<name>A0ABU9C8K1_9BURK</name>
<evidence type="ECO:0000313" key="3">
    <source>
        <dbReference type="EMBL" id="MEK8048207.1"/>
    </source>
</evidence>
<keyword evidence="1" id="KW-1133">Transmembrane helix</keyword>
<comment type="caution">
    <text evidence="3">The sequence shown here is derived from an EMBL/GenBank/DDBJ whole genome shotgun (WGS) entry which is preliminary data.</text>
</comment>
<reference evidence="3 4" key="1">
    <citation type="submission" date="2024-04" db="EMBL/GenBank/DDBJ databases">
        <title>Novel species of the genus Ideonella isolated from streams.</title>
        <authorList>
            <person name="Lu H."/>
        </authorList>
    </citation>
    <scope>NUCLEOTIDE SEQUENCE [LARGE SCALE GENOMIC DNA]</scope>
    <source>
        <strain evidence="3 4">LYT19W</strain>
    </source>
</reference>
<protein>
    <submittedName>
        <fullName evidence="3">DUF2167 domain-containing protein</fullName>
    </submittedName>
</protein>
<accession>A0ABU9C8K1</accession>
<dbReference type="RefSeq" id="WP_341400515.1">
    <property type="nucleotide sequence ID" value="NZ_JBBUTI010000014.1"/>
</dbReference>
<evidence type="ECO:0000256" key="1">
    <source>
        <dbReference type="SAM" id="Phobius"/>
    </source>
</evidence>
<organism evidence="3 4">
    <name type="scientific">Ideonella margarita</name>
    <dbReference type="NCBI Taxonomy" id="2984191"/>
    <lineage>
        <taxon>Bacteria</taxon>
        <taxon>Pseudomonadati</taxon>
        <taxon>Pseudomonadota</taxon>
        <taxon>Betaproteobacteria</taxon>
        <taxon>Burkholderiales</taxon>
        <taxon>Sphaerotilaceae</taxon>
        <taxon>Ideonella</taxon>
    </lineage>
</organism>
<feature type="chain" id="PRO_5047457043" evidence="2">
    <location>
        <begin position="42"/>
        <end position="311"/>
    </location>
</feature>
<evidence type="ECO:0000313" key="4">
    <source>
        <dbReference type="Proteomes" id="UP001379945"/>
    </source>
</evidence>
<feature type="signal peptide" evidence="2">
    <location>
        <begin position="1"/>
        <end position="41"/>
    </location>
</feature>
<evidence type="ECO:0000256" key="2">
    <source>
        <dbReference type="SAM" id="SignalP"/>
    </source>
</evidence>